<organism evidence="1 2">
    <name type="scientific">Ambispora leptoticha</name>
    <dbReference type="NCBI Taxonomy" id="144679"/>
    <lineage>
        <taxon>Eukaryota</taxon>
        <taxon>Fungi</taxon>
        <taxon>Fungi incertae sedis</taxon>
        <taxon>Mucoromycota</taxon>
        <taxon>Glomeromycotina</taxon>
        <taxon>Glomeromycetes</taxon>
        <taxon>Archaeosporales</taxon>
        <taxon>Ambisporaceae</taxon>
        <taxon>Ambispora</taxon>
    </lineage>
</organism>
<dbReference type="EMBL" id="CAJVPS010055934">
    <property type="protein sequence ID" value="CAG8776399.1"/>
    <property type="molecule type" value="Genomic_DNA"/>
</dbReference>
<gene>
    <name evidence="1" type="ORF">ALEPTO_LOCUS14427</name>
</gene>
<keyword evidence="2" id="KW-1185">Reference proteome</keyword>
<comment type="caution">
    <text evidence="1">The sequence shown here is derived from an EMBL/GenBank/DDBJ whole genome shotgun (WGS) entry which is preliminary data.</text>
</comment>
<feature type="non-terminal residue" evidence="1">
    <location>
        <position position="1"/>
    </location>
</feature>
<proteinExistence type="predicted"/>
<dbReference type="AlphaFoldDB" id="A0A9N9JF34"/>
<name>A0A9N9JF34_9GLOM</name>
<dbReference type="Proteomes" id="UP000789508">
    <property type="component" value="Unassembled WGS sequence"/>
</dbReference>
<reference evidence="1" key="1">
    <citation type="submission" date="2021-06" db="EMBL/GenBank/DDBJ databases">
        <authorList>
            <person name="Kallberg Y."/>
            <person name="Tangrot J."/>
            <person name="Rosling A."/>
        </authorList>
    </citation>
    <scope>NUCLEOTIDE SEQUENCE</scope>
    <source>
        <strain evidence="1">FL130A</strain>
    </source>
</reference>
<accession>A0A9N9JF34</accession>
<sequence>EEPLALSPNNPYIKNKNYKITVETATTEPFTIGIELDKDTKMEPVISETEITIISSNTNQISEVS</sequence>
<evidence type="ECO:0000313" key="1">
    <source>
        <dbReference type="EMBL" id="CAG8776399.1"/>
    </source>
</evidence>
<protein>
    <submittedName>
        <fullName evidence="1">13219_t:CDS:1</fullName>
    </submittedName>
</protein>
<evidence type="ECO:0000313" key="2">
    <source>
        <dbReference type="Proteomes" id="UP000789508"/>
    </source>
</evidence>